<feature type="transmembrane region" description="Helical" evidence="2">
    <location>
        <begin position="353"/>
        <end position="374"/>
    </location>
</feature>
<dbReference type="Proteomes" id="UP000585638">
    <property type="component" value="Unassembled WGS sequence"/>
</dbReference>
<sequence>MSRESGSERSQRTVAELLAQYGANSDDGAPRRRRRRADEPSDTSPQTIIDRVLSDSGNLMAIRDDAEETTVGTQPPVRQQQPPTPPAATSQQLPKRPVQQPPQAGPQQSPPPPMPPAGPQQQQPPAAAPQQTSTGMRPPVRPGAPAAPAAGRTPPPPPPRIESSRTNLSRADLMRQGPQQAPQQPSGQQQAPQQPSQQPPTGYFRPTPPGTPPPVDATADTTHLRPITPDTPPPNPLANRLAGAPPQEGVTEQLPRIPAAVGESTQAHPGPLVDDDDDPFAGVGTQTPMESTQAHAGPYVDEGDEDYEYDYEQENAFSYAVDHDAAPAGVGGSLAVEDEEDGEEAEGSPAKQWLMMIAQLAIGVVGGAALWLGFQWLWNALPAAALAAAVAVIVALVIVVRRIRKADDLQTMVLAVLVGLIVTVSPAALRLIGH</sequence>
<feature type="compositionally biased region" description="Pro residues" evidence="1">
    <location>
        <begin position="206"/>
        <end position="215"/>
    </location>
</feature>
<keyword evidence="2" id="KW-0812">Transmembrane</keyword>
<dbReference type="RefSeq" id="WP_246488634.1">
    <property type="nucleotide sequence ID" value="NZ_JACHIR010000001.1"/>
</dbReference>
<keyword evidence="2" id="KW-0472">Membrane</keyword>
<reference evidence="3 4" key="1">
    <citation type="submission" date="2020-08" db="EMBL/GenBank/DDBJ databases">
        <title>Sequencing the genomes of 1000 actinobacteria strains.</title>
        <authorList>
            <person name="Klenk H.-P."/>
        </authorList>
    </citation>
    <scope>NUCLEOTIDE SEQUENCE [LARGE SCALE GENOMIC DNA]</scope>
    <source>
        <strain evidence="3 4">DSM 43851</strain>
    </source>
</reference>
<feature type="compositionally biased region" description="Polar residues" evidence="1">
    <location>
        <begin position="284"/>
        <end position="294"/>
    </location>
</feature>
<feature type="compositionally biased region" description="Low complexity" evidence="1">
    <location>
        <begin position="119"/>
        <end position="131"/>
    </location>
</feature>
<name>A0A7W9KIT9_9PSEU</name>
<evidence type="ECO:0000313" key="4">
    <source>
        <dbReference type="Proteomes" id="UP000585638"/>
    </source>
</evidence>
<evidence type="ECO:0008006" key="5">
    <source>
        <dbReference type="Google" id="ProtNLM"/>
    </source>
</evidence>
<feature type="compositionally biased region" description="Low complexity" evidence="1">
    <location>
        <begin position="143"/>
        <end position="152"/>
    </location>
</feature>
<gene>
    <name evidence="3" type="ORF">BJ998_004269</name>
</gene>
<organism evidence="3 4">
    <name type="scientific">Kutzneria kofuensis</name>
    <dbReference type="NCBI Taxonomy" id="103725"/>
    <lineage>
        <taxon>Bacteria</taxon>
        <taxon>Bacillati</taxon>
        <taxon>Actinomycetota</taxon>
        <taxon>Actinomycetes</taxon>
        <taxon>Pseudonocardiales</taxon>
        <taxon>Pseudonocardiaceae</taxon>
        <taxon>Kutzneria</taxon>
    </lineage>
</organism>
<evidence type="ECO:0000256" key="2">
    <source>
        <dbReference type="SAM" id="Phobius"/>
    </source>
</evidence>
<evidence type="ECO:0000256" key="1">
    <source>
        <dbReference type="SAM" id="MobiDB-lite"/>
    </source>
</evidence>
<comment type="caution">
    <text evidence="3">The sequence shown here is derived from an EMBL/GenBank/DDBJ whole genome shotgun (WGS) entry which is preliminary data.</text>
</comment>
<proteinExistence type="predicted"/>
<feature type="compositionally biased region" description="Low complexity" evidence="1">
    <location>
        <begin position="69"/>
        <end position="98"/>
    </location>
</feature>
<feature type="region of interest" description="Disordered" evidence="1">
    <location>
        <begin position="18"/>
        <end position="303"/>
    </location>
</feature>
<evidence type="ECO:0000313" key="3">
    <source>
        <dbReference type="EMBL" id="MBB5893073.1"/>
    </source>
</evidence>
<protein>
    <recommendedName>
        <fullName evidence="5">Transmembrane protein</fullName>
    </recommendedName>
</protein>
<dbReference type="EMBL" id="JACHIR010000001">
    <property type="protein sequence ID" value="MBB5893073.1"/>
    <property type="molecule type" value="Genomic_DNA"/>
</dbReference>
<accession>A0A7W9KIT9</accession>
<feature type="transmembrane region" description="Helical" evidence="2">
    <location>
        <begin position="412"/>
        <end position="432"/>
    </location>
</feature>
<keyword evidence="4" id="KW-1185">Reference proteome</keyword>
<feature type="compositionally biased region" description="Low complexity" evidence="1">
    <location>
        <begin position="176"/>
        <end position="205"/>
    </location>
</feature>
<feature type="compositionally biased region" description="Pro residues" evidence="1">
    <location>
        <begin position="99"/>
        <end position="118"/>
    </location>
</feature>
<feature type="transmembrane region" description="Helical" evidence="2">
    <location>
        <begin position="380"/>
        <end position="400"/>
    </location>
</feature>
<keyword evidence="2" id="KW-1133">Transmembrane helix</keyword>
<dbReference type="AlphaFoldDB" id="A0A7W9KIT9"/>